<proteinExistence type="predicted"/>
<comment type="caution">
    <text evidence="2">The sequence shown here is derived from an EMBL/GenBank/DDBJ whole genome shotgun (WGS) entry which is preliminary data.</text>
</comment>
<gene>
    <name evidence="2" type="ORF">SAMN02744124_02671</name>
</gene>
<organism evidence="2 3">
    <name type="scientific">Paenibacillus barengoltzii J12</name>
    <dbReference type="NCBI Taxonomy" id="935846"/>
    <lineage>
        <taxon>Bacteria</taxon>
        <taxon>Bacillati</taxon>
        <taxon>Bacillota</taxon>
        <taxon>Bacilli</taxon>
        <taxon>Bacillales</taxon>
        <taxon>Paenibacillaceae</taxon>
        <taxon>Paenibacillus</taxon>
    </lineage>
</organism>
<dbReference type="RefSeq" id="WP_085279207.1">
    <property type="nucleotide sequence ID" value="NZ_FXAE01000027.1"/>
</dbReference>
<name>A0ABY1LYX9_9BACL</name>
<sequence length="69" mass="7245">MRELRDGFQGSGSAEAEGWSRFGCELDPMEEPCDGEPIGANHGASSRSGDQESVGTDSHPVGLSFCISI</sequence>
<keyword evidence="3" id="KW-1185">Reference proteome</keyword>
<feature type="region of interest" description="Disordered" evidence="1">
    <location>
        <begin position="1"/>
        <end position="69"/>
    </location>
</feature>
<evidence type="ECO:0000256" key="1">
    <source>
        <dbReference type="SAM" id="MobiDB-lite"/>
    </source>
</evidence>
<accession>A0ABY1LYX9</accession>
<feature type="compositionally biased region" description="Polar residues" evidence="1">
    <location>
        <begin position="43"/>
        <end position="56"/>
    </location>
</feature>
<reference evidence="2 3" key="1">
    <citation type="submission" date="2017-04" db="EMBL/GenBank/DDBJ databases">
        <authorList>
            <person name="Varghese N."/>
            <person name="Submissions S."/>
        </authorList>
    </citation>
    <scope>NUCLEOTIDE SEQUENCE [LARGE SCALE GENOMIC DNA]</scope>
    <source>
        <strain evidence="2 3">J12</strain>
    </source>
</reference>
<dbReference type="EMBL" id="FXAE01000027">
    <property type="protein sequence ID" value="SMF37022.1"/>
    <property type="molecule type" value="Genomic_DNA"/>
</dbReference>
<evidence type="ECO:0000313" key="2">
    <source>
        <dbReference type="EMBL" id="SMF37022.1"/>
    </source>
</evidence>
<protein>
    <submittedName>
        <fullName evidence="2">Uncharacterized protein</fullName>
    </submittedName>
</protein>
<dbReference type="Proteomes" id="UP000192939">
    <property type="component" value="Unassembled WGS sequence"/>
</dbReference>
<evidence type="ECO:0000313" key="3">
    <source>
        <dbReference type="Proteomes" id="UP000192939"/>
    </source>
</evidence>